<comment type="caution">
    <text evidence="2">The sequence shown here is derived from an EMBL/GenBank/DDBJ whole genome shotgun (WGS) entry which is preliminary data.</text>
</comment>
<dbReference type="SUPFAM" id="SSF69796">
    <property type="entry name" value="Thymidylate synthase-complementing protein Thy1"/>
    <property type="match status" value="1"/>
</dbReference>
<comment type="similarity">
    <text evidence="1">Belongs to the thymidylate synthase ThyX family.</text>
</comment>
<feature type="binding site" description="in other chain" evidence="1">
    <location>
        <begin position="82"/>
        <end position="86"/>
    </location>
    <ligand>
        <name>dUMP</name>
        <dbReference type="ChEBI" id="CHEBI:246422"/>
        <note>ligand shared between dimeric partners</note>
    </ligand>
</feature>
<dbReference type="CDD" id="cd20175">
    <property type="entry name" value="ThyX"/>
    <property type="match status" value="1"/>
</dbReference>
<dbReference type="PANTHER" id="PTHR34934">
    <property type="entry name" value="FLAVIN-DEPENDENT THYMIDYLATE SYNTHASE"/>
    <property type="match status" value="1"/>
</dbReference>
<feature type="binding site" evidence="1">
    <location>
        <position position="164"/>
    </location>
    <ligand>
        <name>dUMP</name>
        <dbReference type="ChEBI" id="CHEBI:246422"/>
        <note>ligand shared between dimeric partners</note>
    </ligand>
</feature>
<dbReference type="EMBL" id="JGYD01000004">
    <property type="protein sequence ID" value="KSV18875.1"/>
    <property type="molecule type" value="Genomic_DNA"/>
</dbReference>
<feature type="binding site" description="in other chain" evidence="1">
    <location>
        <position position="137"/>
    </location>
    <ligand>
        <name>dUMP</name>
        <dbReference type="ChEBI" id="CHEBI:246422"/>
        <note>ligand shared between dimeric partners</note>
    </ligand>
</feature>
<name>A0A0V8M532_9CHLR</name>
<comment type="pathway">
    <text evidence="1">Pyrimidine metabolism; dTTP biosynthesis.</text>
</comment>
<sequence>MEYNVEVKLLAITPDAENLAEQAGRLCYASGSKQGSSQDWLQTRIKQGHESLIEHVSATFYIKASRVVTHELVRHRIGSYSQRSQRYVKENQAEFITPPEIAEGNDAKLELFKEAMANAWDSYRKLLEAGIKAEIARYVLPNACTTEIICTWNFRELRHILKLRTAPSAQPEMRAVADRIKEILKTEAPKIFGDL</sequence>
<organism evidence="2 3">
    <name type="scientific">Dehalococcoides mccartyi</name>
    <dbReference type="NCBI Taxonomy" id="61435"/>
    <lineage>
        <taxon>Bacteria</taxon>
        <taxon>Bacillati</taxon>
        <taxon>Chloroflexota</taxon>
        <taxon>Dehalococcoidia</taxon>
        <taxon>Dehalococcoidales</taxon>
        <taxon>Dehalococcoidaceae</taxon>
        <taxon>Dehalococcoides</taxon>
    </lineage>
</organism>
<dbReference type="RefSeq" id="WP_058292047.1">
    <property type="nucleotide sequence ID" value="NZ_JGYD01000004.1"/>
</dbReference>
<keyword evidence="1" id="KW-0274">FAD</keyword>
<gene>
    <name evidence="1" type="primary">thyX</name>
    <name evidence="2" type="ORF">DA01_08015</name>
</gene>
<dbReference type="InterPro" id="IPR003669">
    <property type="entry name" value="Thymidylate_synthase_ThyX"/>
</dbReference>
<dbReference type="GO" id="GO:0070402">
    <property type="term" value="F:NADPH binding"/>
    <property type="evidence" value="ECO:0007669"/>
    <property type="project" value="TreeGrafter"/>
</dbReference>
<feature type="binding site" evidence="1">
    <location>
        <position position="51"/>
    </location>
    <ligand>
        <name>FAD</name>
        <dbReference type="ChEBI" id="CHEBI:57692"/>
        <note>ligand shared between neighboring subunits</note>
    </ligand>
</feature>
<dbReference type="GO" id="GO:0004799">
    <property type="term" value="F:thymidylate synthase activity"/>
    <property type="evidence" value="ECO:0007669"/>
    <property type="project" value="TreeGrafter"/>
</dbReference>
<feature type="binding site" evidence="1">
    <location>
        <begin position="71"/>
        <end position="74"/>
    </location>
    <ligand>
        <name>dUMP</name>
        <dbReference type="ChEBI" id="CHEBI:246422"/>
        <note>ligand shared between dimeric partners</note>
    </ligand>
</feature>
<dbReference type="GO" id="GO:0050660">
    <property type="term" value="F:flavin adenine dinucleotide binding"/>
    <property type="evidence" value="ECO:0007669"/>
    <property type="project" value="UniProtKB-UniRule"/>
</dbReference>
<dbReference type="PROSITE" id="PS51331">
    <property type="entry name" value="THYX"/>
    <property type="match status" value="1"/>
</dbReference>
<comment type="function">
    <text evidence="1">Catalyzes the reductive methylation of 2'-deoxyuridine-5'-monophosphate (dUMP) to 2'-deoxythymidine-5'-monophosphate (dTMP) while utilizing 5,10-methylenetetrahydrofolate (mTHF) as the methyl donor, and NADPH and FADH(2) as the reductant.</text>
</comment>
<dbReference type="GO" id="GO:0032259">
    <property type="term" value="P:methylation"/>
    <property type="evidence" value="ECO:0007669"/>
    <property type="project" value="UniProtKB-KW"/>
</dbReference>
<keyword evidence="1" id="KW-0521">NADP</keyword>
<evidence type="ECO:0000256" key="1">
    <source>
        <dbReference type="HAMAP-Rule" id="MF_01408"/>
    </source>
</evidence>
<dbReference type="PANTHER" id="PTHR34934:SF1">
    <property type="entry name" value="FLAVIN-DEPENDENT THYMIDYLATE SYNTHASE"/>
    <property type="match status" value="1"/>
</dbReference>
<protein>
    <recommendedName>
        <fullName evidence="1">Flavin-dependent thymidylate synthase</fullName>
        <shortName evidence="1">FDTS</shortName>
        <ecNumber evidence="1">2.1.1.148</ecNumber>
    </recommendedName>
    <alternativeName>
        <fullName evidence="1">FAD-dependent thymidylate synthase</fullName>
    </alternativeName>
    <alternativeName>
        <fullName evidence="1">Thymidylate synthase ThyX</fullName>
        <shortName evidence="1">TS</shortName>
        <shortName evidence="1">TSase</shortName>
    </alternativeName>
</protein>
<feature type="binding site" evidence="1">
    <location>
        <position position="159"/>
    </location>
    <ligand>
        <name>FAD</name>
        <dbReference type="ChEBI" id="CHEBI:57692"/>
        <note>ligand shared between neighboring subunits</note>
    </ligand>
</feature>
<dbReference type="GO" id="GO:0006235">
    <property type="term" value="P:dTTP biosynthetic process"/>
    <property type="evidence" value="ECO:0007669"/>
    <property type="project" value="UniProtKB-UniRule"/>
</dbReference>
<accession>A0A0V8M532</accession>
<dbReference type="UniPathway" id="UPA00575"/>
<feature type="binding site" evidence="1">
    <location>
        <begin position="74"/>
        <end position="76"/>
    </location>
    <ligand>
        <name>FAD</name>
        <dbReference type="ChEBI" id="CHEBI:57692"/>
        <note>ligand shared between neighboring subunits</note>
    </ligand>
</feature>
<keyword evidence="1" id="KW-0285">Flavoprotein</keyword>
<dbReference type="Pfam" id="PF02511">
    <property type="entry name" value="Thy1"/>
    <property type="match status" value="1"/>
</dbReference>
<keyword evidence="1" id="KW-0808">Transferase</keyword>
<reference evidence="2 3" key="1">
    <citation type="journal article" date="2015" name="Sci. Rep.">
        <title>A comparative genomics and reductive dehalogenase gene transcription study of two chloroethene-respiring bacteria, Dehalococcoides mccartyi strains MB and 11a.</title>
        <authorList>
            <person name="Low A."/>
            <person name="Shen Z."/>
            <person name="Cheng D."/>
            <person name="Rogers M.J."/>
            <person name="Lee P.K."/>
            <person name="He J."/>
        </authorList>
    </citation>
    <scope>NUCLEOTIDE SEQUENCE [LARGE SCALE GENOMIC DNA]</scope>
    <source>
        <strain evidence="2 3">MB</strain>
    </source>
</reference>
<dbReference type="OrthoDB" id="9780625at2"/>
<comment type="catalytic activity">
    <reaction evidence="1">
        <text>dUMP + (6R)-5,10-methylene-5,6,7,8-tetrahydrofolate + NADPH + H(+) = dTMP + (6S)-5,6,7,8-tetrahydrofolate + NADP(+)</text>
        <dbReference type="Rhea" id="RHEA:29043"/>
        <dbReference type="ChEBI" id="CHEBI:15378"/>
        <dbReference type="ChEBI" id="CHEBI:15636"/>
        <dbReference type="ChEBI" id="CHEBI:57453"/>
        <dbReference type="ChEBI" id="CHEBI:57783"/>
        <dbReference type="ChEBI" id="CHEBI:58349"/>
        <dbReference type="ChEBI" id="CHEBI:63528"/>
        <dbReference type="ChEBI" id="CHEBI:246422"/>
        <dbReference type="EC" id="2.1.1.148"/>
    </reaction>
</comment>
<dbReference type="AlphaFoldDB" id="A0A0V8M532"/>
<dbReference type="GO" id="GO:0006231">
    <property type="term" value="P:dTMP biosynthetic process"/>
    <property type="evidence" value="ECO:0007669"/>
    <property type="project" value="UniProtKB-UniRule"/>
</dbReference>
<dbReference type="eggNOG" id="COG1351">
    <property type="taxonomic scope" value="Bacteria"/>
</dbReference>
<evidence type="ECO:0000313" key="3">
    <source>
        <dbReference type="Proteomes" id="UP000053577"/>
    </source>
</evidence>
<dbReference type="PATRIC" id="fig|61435.5.peg.1575"/>
<feature type="binding site" evidence="1">
    <location>
        <begin position="153"/>
        <end position="155"/>
    </location>
    <ligand>
        <name>FAD</name>
        <dbReference type="ChEBI" id="CHEBI:57692"/>
        <note>ligand shared between neighboring subunits</note>
    </ligand>
</feature>
<dbReference type="EC" id="2.1.1.148" evidence="1"/>
<dbReference type="Gene3D" id="3.30.1360.170">
    <property type="match status" value="1"/>
</dbReference>
<evidence type="ECO:0000313" key="2">
    <source>
        <dbReference type="EMBL" id="KSV18875.1"/>
    </source>
</evidence>
<dbReference type="GO" id="GO:0050797">
    <property type="term" value="F:thymidylate synthase (FAD) activity"/>
    <property type="evidence" value="ECO:0007669"/>
    <property type="project" value="UniProtKB-UniRule"/>
</dbReference>
<comment type="subunit">
    <text evidence="1">Homotetramer.</text>
</comment>
<feature type="binding site" evidence="1">
    <location>
        <position position="82"/>
    </location>
    <ligand>
        <name>FAD</name>
        <dbReference type="ChEBI" id="CHEBI:57692"/>
        <note>ligand shared between neighboring subunits</note>
    </ligand>
</feature>
<dbReference type="NCBIfam" id="TIGR02170">
    <property type="entry name" value="thyX"/>
    <property type="match status" value="1"/>
</dbReference>
<proteinExistence type="inferred from homology"/>
<keyword evidence="1" id="KW-0489">Methyltransferase</keyword>
<keyword evidence="1" id="KW-0545">Nucleotide biosynthesis</keyword>
<dbReference type="HAMAP" id="MF_01408">
    <property type="entry name" value="ThyX"/>
    <property type="match status" value="1"/>
</dbReference>
<feature type="active site" description="Involved in ionization of N3 of dUMP, leading to its activation" evidence="1">
    <location>
        <position position="164"/>
    </location>
</feature>
<dbReference type="Proteomes" id="UP000053577">
    <property type="component" value="Unassembled WGS sequence"/>
</dbReference>
<comment type="cofactor">
    <cofactor evidence="1">
        <name>FAD</name>
        <dbReference type="ChEBI" id="CHEBI:57692"/>
    </cofactor>
    <text evidence="1">Binds 4 FAD per tetramer. Each FAD binding site is formed by three monomers.</text>
</comment>
<dbReference type="InterPro" id="IPR036098">
    <property type="entry name" value="Thymidylate_synthase_ThyX_sf"/>
</dbReference>